<dbReference type="PANTHER" id="PTHR48011">
    <property type="entry name" value="CCR4-NOT TRANSCRIPTIONAL COMPLEX SUBUNIT CAF120-RELATED"/>
    <property type="match status" value="1"/>
</dbReference>
<dbReference type="SUPFAM" id="SSF56112">
    <property type="entry name" value="Protein kinase-like (PK-like)"/>
    <property type="match status" value="1"/>
</dbReference>
<evidence type="ECO:0000256" key="2">
    <source>
        <dbReference type="ARBA" id="ARBA00022741"/>
    </source>
</evidence>
<evidence type="ECO:0000256" key="6">
    <source>
        <dbReference type="RuleBase" id="RU000304"/>
    </source>
</evidence>
<dbReference type="Gene3D" id="1.10.510.10">
    <property type="entry name" value="Transferase(Phosphotransferase) domain 1"/>
    <property type="match status" value="1"/>
</dbReference>
<protein>
    <recommendedName>
        <fullName evidence="7">Protein kinase domain-containing protein</fullName>
    </recommendedName>
</protein>
<keyword evidence="3" id="KW-0418">Kinase</keyword>
<sequence>MLKEDFIEKISSSHWDKASLIGRGCYGKVYLGVPNKPYLPNVAIKSAPYQTAYSLIREKLILEKFIGCPEIVQYVGEALTAKTDDNIVYDLILEYAAGGNLAHLIKARGRLLEREAKVYLRTILRGLCGIHARGYVHCDLKPENVLVFPSSDRKRMKLKIADFGLSRRYFGKKLEEKNNFKFRGTPKYMSPESLIGKIQPSIDIWSLGCVLVNMISGKCVWNDCASREELVLKLMFEMKAPNIPEELSDQGKDFLQKCFERNPKQRCTWRGVSPFITPPLSPSSIS</sequence>
<dbReference type="PROSITE" id="PS00108">
    <property type="entry name" value="PROTEIN_KINASE_ST"/>
    <property type="match status" value="1"/>
</dbReference>
<dbReference type="SMART" id="SM00220">
    <property type="entry name" value="S_TKc"/>
    <property type="match status" value="1"/>
</dbReference>
<keyword evidence="6" id="KW-0723">Serine/threonine-protein kinase</keyword>
<evidence type="ECO:0000259" key="7">
    <source>
        <dbReference type="PROSITE" id="PS50011"/>
    </source>
</evidence>
<dbReference type="PROSITE" id="PS50011">
    <property type="entry name" value="PROTEIN_KINASE_DOM"/>
    <property type="match status" value="1"/>
</dbReference>
<gene>
    <name evidence="8" type="ORF">CITCOLO1_LOCUS5323</name>
</gene>
<comment type="similarity">
    <text evidence="6">Belongs to the protein kinase superfamily.</text>
</comment>
<reference evidence="8 9" key="1">
    <citation type="submission" date="2024-03" db="EMBL/GenBank/DDBJ databases">
        <authorList>
            <person name="Gkanogiannis A."/>
            <person name="Becerra Lopez-Lavalle L."/>
        </authorList>
    </citation>
    <scope>NUCLEOTIDE SEQUENCE [LARGE SCALE GENOMIC DNA]</scope>
</reference>
<organism evidence="8 9">
    <name type="scientific">Citrullus colocynthis</name>
    <name type="common">colocynth</name>
    <dbReference type="NCBI Taxonomy" id="252529"/>
    <lineage>
        <taxon>Eukaryota</taxon>
        <taxon>Viridiplantae</taxon>
        <taxon>Streptophyta</taxon>
        <taxon>Embryophyta</taxon>
        <taxon>Tracheophyta</taxon>
        <taxon>Spermatophyta</taxon>
        <taxon>Magnoliopsida</taxon>
        <taxon>eudicotyledons</taxon>
        <taxon>Gunneridae</taxon>
        <taxon>Pentapetalae</taxon>
        <taxon>rosids</taxon>
        <taxon>fabids</taxon>
        <taxon>Cucurbitales</taxon>
        <taxon>Cucurbitaceae</taxon>
        <taxon>Benincaseae</taxon>
        <taxon>Citrullus</taxon>
    </lineage>
</organism>
<evidence type="ECO:0000313" key="9">
    <source>
        <dbReference type="Proteomes" id="UP001642487"/>
    </source>
</evidence>
<name>A0ABP0Y373_9ROSI</name>
<dbReference type="InterPro" id="IPR052751">
    <property type="entry name" value="Plant_MAPKKK"/>
</dbReference>
<dbReference type="InterPro" id="IPR017441">
    <property type="entry name" value="Protein_kinase_ATP_BS"/>
</dbReference>
<keyword evidence="2 5" id="KW-0547">Nucleotide-binding</keyword>
<feature type="binding site" evidence="5">
    <location>
        <position position="45"/>
    </location>
    <ligand>
        <name>ATP</name>
        <dbReference type="ChEBI" id="CHEBI:30616"/>
    </ligand>
</feature>
<dbReference type="EMBL" id="OZ021745">
    <property type="protein sequence ID" value="CAK9313596.1"/>
    <property type="molecule type" value="Genomic_DNA"/>
</dbReference>
<dbReference type="Proteomes" id="UP001642487">
    <property type="component" value="Chromosome 11"/>
</dbReference>
<dbReference type="InterPro" id="IPR011009">
    <property type="entry name" value="Kinase-like_dom_sf"/>
</dbReference>
<dbReference type="PANTHER" id="PTHR48011:SF51">
    <property type="entry name" value="PROTEIN KINASE SUPERFAMILY PROTEIN"/>
    <property type="match status" value="1"/>
</dbReference>
<dbReference type="InterPro" id="IPR000719">
    <property type="entry name" value="Prot_kinase_dom"/>
</dbReference>
<keyword evidence="9" id="KW-1185">Reference proteome</keyword>
<dbReference type="PROSITE" id="PS00107">
    <property type="entry name" value="PROTEIN_KINASE_ATP"/>
    <property type="match status" value="1"/>
</dbReference>
<evidence type="ECO:0000256" key="1">
    <source>
        <dbReference type="ARBA" id="ARBA00022679"/>
    </source>
</evidence>
<feature type="domain" description="Protein kinase" evidence="7">
    <location>
        <begin position="15"/>
        <end position="276"/>
    </location>
</feature>
<keyword evidence="1" id="KW-0808">Transferase</keyword>
<dbReference type="Pfam" id="PF00069">
    <property type="entry name" value="Pkinase"/>
    <property type="match status" value="1"/>
</dbReference>
<accession>A0ABP0Y373</accession>
<evidence type="ECO:0000256" key="5">
    <source>
        <dbReference type="PROSITE-ProRule" id="PRU10141"/>
    </source>
</evidence>
<proteinExistence type="inferred from homology"/>
<keyword evidence="4 5" id="KW-0067">ATP-binding</keyword>
<dbReference type="InterPro" id="IPR008271">
    <property type="entry name" value="Ser/Thr_kinase_AS"/>
</dbReference>
<evidence type="ECO:0000256" key="3">
    <source>
        <dbReference type="ARBA" id="ARBA00022777"/>
    </source>
</evidence>
<evidence type="ECO:0000313" key="8">
    <source>
        <dbReference type="EMBL" id="CAK9313596.1"/>
    </source>
</evidence>
<evidence type="ECO:0000256" key="4">
    <source>
        <dbReference type="ARBA" id="ARBA00022840"/>
    </source>
</evidence>